<dbReference type="CDD" id="cd22157">
    <property type="entry name" value="F-box_AtFBW1-like"/>
    <property type="match status" value="1"/>
</dbReference>
<dbReference type="SMART" id="SM00256">
    <property type="entry name" value="FBOX"/>
    <property type="match status" value="1"/>
</dbReference>
<dbReference type="EMBL" id="JAIWQS010000004">
    <property type="protein sequence ID" value="KAJ8767557.1"/>
    <property type="molecule type" value="Genomic_DNA"/>
</dbReference>
<feature type="region of interest" description="Disordered" evidence="1">
    <location>
        <begin position="1"/>
        <end position="28"/>
    </location>
</feature>
<dbReference type="Pfam" id="PF00646">
    <property type="entry name" value="F-box"/>
    <property type="match status" value="1"/>
</dbReference>
<sequence length="425" mass="48572">MERQDDELIVGLNSRRPTNSGRQEAEGPFPTLPQELVVDILSRLPVKSLCRFRCVSKSWLFLISSTRFAKTHLDLGLQNKEVESSRRRLIISSHNLYSVEYRSVCSCSDDSSDIRVVELDYPLKYKPYGWHSSLGYNEDEKFYFRLSEDEDDNPVMVKVNATSSMSLRNWVDVVGSCNGIVCIAPDENMLFLFNPSTGESKRIAEEHNSGLEAADGICSYGFGYVSTSDDYKVVRIDDGSIVSIYSLRTDSWRRLGNFPYDNSVFESGLLLNGFVHWALNSRECENPKHLVVCFDLEKEMFQEMLAPDIDDTSSDIWMGTLGGKLCALYSRNDMQNDVWIMQEYGVAESWTMIVISLPFFRMKPLCLTEREKALLMVDGRLFLYDFGIGTYKFLEVHGVPFGDVYEVDIFVESLISPNHYFEAET</sequence>
<dbReference type="InterPro" id="IPR036047">
    <property type="entry name" value="F-box-like_dom_sf"/>
</dbReference>
<gene>
    <name evidence="3" type="ORF">K2173_017626</name>
</gene>
<evidence type="ECO:0000256" key="1">
    <source>
        <dbReference type="SAM" id="MobiDB-lite"/>
    </source>
</evidence>
<dbReference type="SUPFAM" id="SSF50965">
    <property type="entry name" value="Galactose oxidase, central domain"/>
    <property type="match status" value="1"/>
</dbReference>
<name>A0AAV8TKU8_9ROSI</name>
<dbReference type="Gene3D" id="1.20.1280.50">
    <property type="match status" value="1"/>
</dbReference>
<comment type="caution">
    <text evidence="3">The sequence shown here is derived from an EMBL/GenBank/DDBJ whole genome shotgun (WGS) entry which is preliminary data.</text>
</comment>
<dbReference type="AlphaFoldDB" id="A0AAV8TKU8"/>
<keyword evidence="4" id="KW-1185">Reference proteome</keyword>
<reference evidence="3 4" key="1">
    <citation type="submission" date="2021-09" db="EMBL/GenBank/DDBJ databases">
        <title>Genomic insights and catalytic innovation underlie evolution of tropane alkaloids biosynthesis.</title>
        <authorList>
            <person name="Wang Y.-J."/>
            <person name="Tian T."/>
            <person name="Huang J.-P."/>
            <person name="Huang S.-X."/>
        </authorList>
    </citation>
    <scope>NUCLEOTIDE SEQUENCE [LARGE SCALE GENOMIC DNA]</scope>
    <source>
        <strain evidence="3">KIB-2018</strain>
        <tissue evidence="3">Leaf</tissue>
    </source>
</reference>
<protein>
    <recommendedName>
        <fullName evidence="2">F-box domain-containing protein</fullName>
    </recommendedName>
</protein>
<evidence type="ECO:0000313" key="4">
    <source>
        <dbReference type="Proteomes" id="UP001159364"/>
    </source>
</evidence>
<dbReference type="InterPro" id="IPR011043">
    <property type="entry name" value="Gal_Oxase/kelch_b-propeller"/>
</dbReference>
<evidence type="ECO:0000313" key="3">
    <source>
        <dbReference type="EMBL" id="KAJ8767557.1"/>
    </source>
</evidence>
<accession>A0AAV8TKU8</accession>
<organism evidence="3 4">
    <name type="scientific">Erythroxylum novogranatense</name>
    <dbReference type="NCBI Taxonomy" id="1862640"/>
    <lineage>
        <taxon>Eukaryota</taxon>
        <taxon>Viridiplantae</taxon>
        <taxon>Streptophyta</taxon>
        <taxon>Embryophyta</taxon>
        <taxon>Tracheophyta</taxon>
        <taxon>Spermatophyta</taxon>
        <taxon>Magnoliopsida</taxon>
        <taxon>eudicotyledons</taxon>
        <taxon>Gunneridae</taxon>
        <taxon>Pentapetalae</taxon>
        <taxon>rosids</taxon>
        <taxon>fabids</taxon>
        <taxon>Malpighiales</taxon>
        <taxon>Erythroxylaceae</taxon>
        <taxon>Erythroxylum</taxon>
    </lineage>
</organism>
<dbReference type="PANTHER" id="PTHR31672">
    <property type="entry name" value="BNACNNG10540D PROTEIN"/>
    <property type="match status" value="1"/>
</dbReference>
<feature type="domain" description="F-box" evidence="2">
    <location>
        <begin position="26"/>
        <end position="72"/>
    </location>
</feature>
<dbReference type="SUPFAM" id="SSF81383">
    <property type="entry name" value="F-box domain"/>
    <property type="match status" value="1"/>
</dbReference>
<dbReference type="InterPro" id="IPR050796">
    <property type="entry name" value="SCF_F-box_component"/>
</dbReference>
<dbReference type="PROSITE" id="PS50181">
    <property type="entry name" value="FBOX"/>
    <property type="match status" value="1"/>
</dbReference>
<dbReference type="PANTHER" id="PTHR31672:SF13">
    <property type="entry name" value="F-BOX PROTEIN CPR30-LIKE"/>
    <property type="match status" value="1"/>
</dbReference>
<evidence type="ECO:0000259" key="2">
    <source>
        <dbReference type="PROSITE" id="PS50181"/>
    </source>
</evidence>
<proteinExistence type="predicted"/>
<dbReference type="InterPro" id="IPR017451">
    <property type="entry name" value="F-box-assoc_interact_dom"/>
</dbReference>
<dbReference type="InterPro" id="IPR006527">
    <property type="entry name" value="F-box-assoc_dom_typ1"/>
</dbReference>
<dbReference type="Proteomes" id="UP001159364">
    <property type="component" value="Linkage Group LG04"/>
</dbReference>
<dbReference type="NCBIfam" id="TIGR01640">
    <property type="entry name" value="F_box_assoc_1"/>
    <property type="match status" value="1"/>
</dbReference>
<dbReference type="Pfam" id="PF07734">
    <property type="entry name" value="FBA_1"/>
    <property type="match status" value="1"/>
</dbReference>
<dbReference type="InterPro" id="IPR001810">
    <property type="entry name" value="F-box_dom"/>
</dbReference>